<dbReference type="Gene3D" id="1.25.40.10">
    <property type="entry name" value="Tetratricopeptide repeat domain"/>
    <property type="match status" value="1"/>
</dbReference>
<dbReference type="InterPro" id="IPR050469">
    <property type="entry name" value="Diguanylate_Cyclase"/>
</dbReference>
<evidence type="ECO:0000259" key="6">
    <source>
        <dbReference type="PROSITE" id="PS50887"/>
    </source>
</evidence>
<feature type="chain" id="PRO_5046566828" description="diguanylate cyclase" evidence="5">
    <location>
        <begin position="23"/>
        <end position="632"/>
    </location>
</feature>
<keyword evidence="7" id="KW-0808">Transferase</keyword>
<keyword evidence="4" id="KW-0812">Transmembrane</keyword>
<dbReference type="PROSITE" id="PS50005">
    <property type="entry name" value="TPR"/>
    <property type="match status" value="1"/>
</dbReference>
<dbReference type="CDD" id="cd01949">
    <property type="entry name" value="GGDEF"/>
    <property type="match status" value="1"/>
</dbReference>
<accession>A0ABZ0K1M2</accession>
<dbReference type="InterPro" id="IPR019734">
    <property type="entry name" value="TPR_rpt"/>
</dbReference>
<evidence type="ECO:0000256" key="4">
    <source>
        <dbReference type="SAM" id="Phobius"/>
    </source>
</evidence>
<dbReference type="EC" id="2.7.7.65" evidence="1"/>
<feature type="signal peptide" evidence="5">
    <location>
        <begin position="1"/>
        <end position="22"/>
    </location>
</feature>
<feature type="repeat" description="TPR" evidence="3">
    <location>
        <begin position="63"/>
        <end position="96"/>
    </location>
</feature>
<dbReference type="Pfam" id="PF00990">
    <property type="entry name" value="GGDEF"/>
    <property type="match status" value="1"/>
</dbReference>
<dbReference type="EMBL" id="CP136522">
    <property type="protein sequence ID" value="WOT05635.1"/>
    <property type="molecule type" value="Genomic_DNA"/>
</dbReference>
<dbReference type="PANTHER" id="PTHR45138:SF9">
    <property type="entry name" value="DIGUANYLATE CYCLASE DGCM-RELATED"/>
    <property type="match status" value="1"/>
</dbReference>
<keyword evidence="5" id="KW-0732">Signal</keyword>
<dbReference type="SUPFAM" id="SSF48452">
    <property type="entry name" value="TPR-like"/>
    <property type="match status" value="2"/>
</dbReference>
<keyword evidence="7" id="KW-0548">Nucleotidyltransferase</keyword>
<keyword evidence="3" id="KW-0802">TPR repeat</keyword>
<dbReference type="GO" id="GO:0052621">
    <property type="term" value="F:diguanylate cyclase activity"/>
    <property type="evidence" value="ECO:0007669"/>
    <property type="project" value="UniProtKB-EC"/>
</dbReference>
<evidence type="ECO:0000256" key="3">
    <source>
        <dbReference type="PROSITE-ProRule" id="PRU00339"/>
    </source>
</evidence>
<dbReference type="Gene3D" id="3.30.70.270">
    <property type="match status" value="1"/>
</dbReference>
<dbReference type="NCBIfam" id="TIGR00254">
    <property type="entry name" value="GGDEF"/>
    <property type="match status" value="1"/>
</dbReference>
<dbReference type="PANTHER" id="PTHR45138">
    <property type="entry name" value="REGULATORY COMPONENTS OF SENSORY TRANSDUCTION SYSTEM"/>
    <property type="match status" value="1"/>
</dbReference>
<gene>
    <name evidence="7" type="ORF">RGE70_02045</name>
</gene>
<evidence type="ECO:0000256" key="2">
    <source>
        <dbReference type="ARBA" id="ARBA00034247"/>
    </source>
</evidence>
<keyword evidence="8" id="KW-1185">Reference proteome</keyword>
<dbReference type="PROSITE" id="PS50887">
    <property type="entry name" value="GGDEF"/>
    <property type="match status" value="1"/>
</dbReference>
<feature type="transmembrane region" description="Helical" evidence="4">
    <location>
        <begin position="431"/>
        <end position="449"/>
    </location>
</feature>
<sequence length="632" mass="71150">MKILTTTFTTLIVIFCSVLHHAQANDALAYLTASTEHVSPEVALSLLDRFDAENKLLSPDDHAQYYFLYGQKYEKNRQLDLAIESYDKAIAFVESLPVSDILIDSYLERSFVVYLQTNDPATYCIDRRKALAYARQHTNATLLAKTLTQNAFCYNTALTVHKGIALLDEAMVIVDKSDKLDVNRKALIYNATGSLYRTVGLHKRAYENFNKAYLIWQEAADIQDMFNMQHNMLSSAIKLSDWDKANANSAVQFELAQSSPQFEDFYFFAHLNAGRIELGRLDYAAAISHLEAAVSRVDSTQEQYFISSSHLFLAQAYMRVGEPEKAAKMARLFQQNKAFPSNMRSMFLSADAIMAFDKQEYLVAINTLFQLIDEEREQNRKIIQNEVIVTALVHNSKLADFENELLANQLSINKLKLSAAKDKERINELKVSLFILIGTVLLAMVFFLLHSRETFKRSSQTDFLTGIANRGYTINKGERLIARSLRKGQSASVIIFDIDNFKAINDQYGHHIGDQAIQAVTMRAERWLKSQDLVGRIGGEEFLIVLPNTNEAEALAIADRIRSAIAMEPCNFADITIEFTVSLGVAVLSDEVSSLGELMKEADKALYKAKFLGKNRAHLAKSIPNNSVNQVA</sequence>
<dbReference type="InterPro" id="IPR043128">
    <property type="entry name" value="Rev_trsase/Diguanyl_cyclase"/>
</dbReference>
<comment type="catalytic activity">
    <reaction evidence="2">
        <text>2 GTP = 3',3'-c-di-GMP + 2 diphosphate</text>
        <dbReference type="Rhea" id="RHEA:24898"/>
        <dbReference type="ChEBI" id="CHEBI:33019"/>
        <dbReference type="ChEBI" id="CHEBI:37565"/>
        <dbReference type="ChEBI" id="CHEBI:58805"/>
        <dbReference type="EC" id="2.7.7.65"/>
    </reaction>
</comment>
<feature type="domain" description="GGDEF" evidence="6">
    <location>
        <begin position="489"/>
        <end position="622"/>
    </location>
</feature>
<keyword evidence="4" id="KW-0472">Membrane</keyword>
<protein>
    <recommendedName>
        <fullName evidence="1">diguanylate cyclase</fullName>
        <ecNumber evidence="1">2.7.7.65</ecNumber>
    </recommendedName>
</protein>
<dbReference type="InterPro" id="IPR011990">
    <property type="entry name" value="TPR-like_helical_dom_sf"/>
</dbReference>
<keyword evidence="4" id="KW-1133">Transmembrane helix</keyword>
<evidence type="ECO:0000256" key="1">
    <source>
        <dbReference type="ARBA" id="ARBA00012528"/>
    </source>
</evidence>
<evidence type="ECO:0000313" key="7">
    <source>
        <dbReference type="EMBL" id="WOT05635.1"/>
    </source>
</evidence>
<dbReference type="SUPFAM" id="SSF55073">
    <property type="entry name" value="Nucleotide cyclase"/>
    <property type="match status" value="1"/>
</dbReference>
<dbReference type="Proteomes" id="UP001529491">
    <property type="component" value="Chromosome"/>
</dbReference>
<dbReference type="SMART" id="SM00267">
    <property type="entry name" value="GGDEF"/>
    <property type="match status" value="1"/>
</dbReference>
<reference evidence="7 8" key="1">
    <citation type="submission" date="2023-10" db="EMBL/GenBank/DDBJ databases">
        <title>Complete genome sequence of Shewanella sp. DAU334.</title>
        <authorList>
            <person name="Lee Y.-S."/>
            <person name="Jeong H.-R."/>
            <person name="Hwang E.-J."/>
            <person name="Choi Y.-L."/>
            <person name="Kim G.-D."/>
        </authorList>
    </citation>
    <scope>NUCLEOTIDE SEQUENCE [LARGE SCALE GENOMIC DNA]</scope>
    <source>
        <strain evidence="7 8">DAU334</strain>
    </source>
</reference>
<evidence type="ECO:0000256" key="5">
    <source>
        <dbReference type="SAM" id="SignalP"/>
    </source>
</evidence>
<evidence type="ECO:0000313" key="8">
    <source>
        <dbReference type="Proteomes" id="UP001529491"/>
    </source>
</evidence>
<name>A0ABZ0K1M2_9GAMM</name>
<dbReference type="InterPro" id="IPR029787">
    <property type="entry name" value="Nucleotide_cyclase"/>
</dbReference>
<dbReference type="InterPro" id="IPR000160">
    <property type="entry name" value="GGDEF_dom"/>
</dbReference>
<dbReference type="SMART" id="SM00028">
    <property type="entry name" value="TPR"/>
    <property type="match status" value="3"/>
</dbReference>
<organism evidence="7 8">
    <name type="scientific">Shewanella youngdeokensis</name>
    <dbReference type="NCBI Taxonomy" id="2999068"/>
    <lineage>
        <taxon>Bacteria</taxon>
        <taxon>Pseudomonadati</taxon>
        <taxon>Pseudomonadota</taxon>
        <taxon>Gammaproteobacteria</taxon>
        <taxon>Alteromonadales</taxon>
        <taxon>Shewanellaceae</taxon>
        <taxon>Shewanella</taxon>
    </lineage>
</organism>
<dbReference type="RefSeq" id="WP_310469897.1">
    <property type="nucleotide sequence ID" value="NZ_CP136522.1"/>
</dbReference>
<proteinExistence type="predicted"/>